<organism evidence="2 3">
    <name type="scientific">Croceicoccus ponticola</name>
    <dbReference type="NCBI Taxonomy" id="2217664"/>
    <lineage>
        <taxon>Bacteria</taxon>
        <taxon>Pseudomonadati</taxon>
        <taxon>Pseudomonadota</taxon>
        <taxon>Alphaproteobacteria</taxon>
        <taxon>Sphingomonadales</taxon>
        <taxon>Erythrobacteraceae</taxon>
        <taxon>Croceicoccus</taxon>
    </lineage>
</organism>
<gene>
    <name evidence="2" type="ORF">EKN06_03580</name>
</gene>
<evidence type="ECO:0000313" key="2">
    <source>
        <dbReference type="EMBL" id="RVQ69284.1"/>
    </source>
</evidence>
<dbReference type="RefSeq" id="WP_127611477.1">
    <property type="nucleotide sequence ID" value="NZ_RXOL01000001.1"/>
</dbReference>
<sequence length="107" mass="11823">MAHRYQHRSRVRIPAGYRTDKGDEIATSVIDISERGCRLRSGVDLLKPGEGLSIAIGNLAPVSAQVQWQYGSFCGLSFVRPLDTALLDHLRHAYVRGALPLESLPRP</sequence>
<dbReference type="InterPro" id="IPR009875">
    <property type="entry name" value="PilZ_domain"/>
</dbReference>
<name>A0A437H0V8_9SPHN</name>
<comment type="caution">
    <text evidence="2">The sequence shown here is derived from an EMBL/GenBank/DDBJ whole genome shotgun (WGS) entry which is preliminary data.</text>
</comment>
<protein>
    <submittedName>
        <fullName evidence="2">PilZ domain-containing protein</fullName>
    </submittedName>
</protein>
<accession>A0A437H0V8</accession>
<dbReference type="Pfam" id="PF07238">
    <property type="entry name" value="PilZ"/>
    <property type="match status" value="1"/>
</dbReference>
<dbReference type="Gene3D" id="2.40.10.220">
    <property type="entry name" value="predicted glycosyltransferase like domains"/>
    <property type="match status" value="1"/>
</dbReference>
<dbReference type="SUPFAM" id="SSF141371">
    <property type="entry name" value="PilZ domain-like"/>
    <property type="match status" value="1"/>
</dbReference>
<dbReference type="GO" id="GO:0035438">
    <property type="term" value="F:cyclic-di-GMP binding"/>
    <property type="evidence" value="ECO:0007669"/>
    <property type="project" value="InterPro"/>
</dbReference>
<feature type="domain" description="PilZ" evidence="1">
    <location>
        <begin position="4"/>
        <end position="92"/>
    </location>
</feature>
<keyword evidence="3" id="KW-1185">Reference proteome</keyword>
<dbReference type="AlphaFoldDB" id="A0A437H0V8"/>
<dbReference type="EMBL" id="RXOL01000001">
    <property type="protein sequence ID" value="RVQ69284.1"/>
    <property type="molecule type" value="Genomic_DNA"/>
</dbReference>
<dbReference type="Proteomes" id="UP000283003">
    <property type="component" value="Unassembled WGS sequence"/>
</dbReference>
<evidence type="ECO:0000259" key="1">
    <source>
        <dbReference type="Pfam" id="PF07238"/>
    </source>
</evidence>
<dbReference type="OrthoDB" id="9794070at2"/>
<proteinExistence type="predicted"/>
<evidence type="ECO:0000313" key="3">
    <source>
        <dbReference type="Proteomes" id="UP000283003"/>
    </source>
</evidence>
<reference evidence="2 3" key="1">
    <citation type="submission" date="2018-12" db="EMBL/GenBank/DDBJ databases">
        <title>Croceicoccus ponticola sp. nov., a lipolytic bacterium isolated from seawater.</title>
        <authorList>
            <person name="Yoon J.-H."/>
        </authorList>
    </citation>
    <scope>NUCLEOTIDE SEQUENCE [LARGE SCALE GENOMIC DNA]</scope>
    <source>
        <strain evidence="2 3">GM-16</strain>
    </source>
</reference>